<evidence type="ECO:0000256" key="3">
    <source>
        <dbReference type="ARBA" id="ARBA00022676"/>
    </source>
</evidence>
<evidence type="ECO:0000256" key="11">
    <source>
        <dbReference type="ARBA" id="ARBA00023136"/>
    </source>
</evidence>
<reference evidence="15 16" key="1">
    <citation type="submission" date="2021-03" db="EMBL/GenBank/DDBJ databases">
        <title>Complete genome of Polaribacter_sp.G4M1.</title>
        <authorList>
            <person name="Jeong S.W."/>
            <person name="Bae J.W."/>
        </authorList>
    </citation>
    <scope>NUCLEOTIDE SEQUENCE [LARGE SCALE GENOMIC DNA]</scope>
    <source>
        <strain evidence="15 16">G4M1</strain>
    </source>
</reference>
<dbReference type="PANTHER" id="PTHR46025:SF3">
    <property type="entry name" value="XYLOSYLTRANSFERASE OXT"/>
    <property type="match status" value="1"/>
</dbReference>
<dbReference type="PANTHER" id="PTHR46025">
    <property type="entry name" value="XYLOSYLTRANSFERASE OXT"/>
    <property type="match status" value="1"/>
</dbReference>
<sequence length="290" mass="35173">MFFYIHVDLKSNIEDFTSRIQEKNVFFIEQRVNCVWGDFSLVIATINLLQNVVKTKNKNSKILFLSGQDYPIKPLSKIDNFLVLNKSYEFIDLVMYKSKEITYQDRVLKFKINNTRKKEDIRYLWPLFKFNFKNYSLFLKLLYNNKITLKDLKSLLTFKRKSIFKEHYKGSNWFVFNYQTVVKILKYIEKNKNKIYNYYYYYYYTACADEQFFHTILKEIMIYDKSIKVLPSVHYIDWTRKNTLLPVTFKVEDLNLLINQPENLLFARKFDEKIDNKILDLIDTSINNKL</sequence>
<gene>
    <name evidence="15" type="ORF">JL193_16050</name>
</gene>
<dbReference type="Pfam" id="PF02485">
    <property type="entry name" value="Branch"/>
    <property type="match status" value="1"/>
</dbReference>
<evidence type="ECO:0000256" key="5">
    <source>
        <dbReference type="ARBA" id="ARBA00022692"/>
    </source>
</evidence>
<keyword evidence="16" id="KW-1185">Reference proteome</keyword>
<keyword evidence="8" id="KW-0735">Signal-anchor</keyword>
<dbReference type="Proteomes" id="UP000663935">
    <property type="component" value="Chromosome"/>
</dbReference>
<evidence type="ECO:0000256" key="9">
    <source>
        <dbReference type="ARBA" id="ARBA00022989"/>
    </source>
</evidence>
<proteinExistence type="predicted"/>
<evidence type="ECO:0000256" key="12">
    <source>
        <dbReference type="ARBA" id="ARBA00023157"/>
    </source>
</evidence>
<evidence type="ECO:0000256" key="4">
    <source>
        <dbReference type="ARBA" id="ARBA00022679"/>
    </source>
</evidence>
<keyword evidence="3" id="KW-0328">Glycosyltransferase</keyword>
<keyword evidence="12" id="KW-1015">Disulfide bond</keyword>
<dbReference type="InterPro" id="IPR043538">
    <property type="entry name" value="XYLT"/>
</dbReference>
<evidence type="ECO:0000256" key="8">
    <source>
        <dbReference type="ARBA" id="ARBA00022968"/>
    </source>
</evidence>
<protein>
    <recommendedName>
        <fullName evidence="14">Peptide O-xylosyltransferase</fullName>
    </recommendedName>
</protein>
<keyword evidence="5" id="KW-0812">Transmembrane</keyword>
<evidence type="ECO:0000256" key="6">
    <source>
        <dbReference type="ARBA" id="ARBA00022723"/>
    </source>
</evidence>
<evidence type="ECO:0000256" key="7">
    <source>
        <dbReference type="ARBA" id="ARBA00022824"/>
    </source>
</evidence>
<dbReference type="EMBL" id="CP071795">
    <property type="protein sequence ID" value="QTD39402.1"/>
    <property type="molecule type" value="Genomic_DNA"/>
</dbReference>
<name>A0ABX7SZV7_9FLAO</name>
<accession>A0ABX7SZV7</accession>
<evidence type="ECO:0000313" key="15">
    <source>
        <dbReference type="EMBL" id="QTD39402.1"/>
    </source>
</evidence>
<evidence type="ECO:0000256" key="14">
    <source>
        <dbReference type="ARBA" id="ARBA00042865"/>
    </source>
</evidence>
<evidence type="ECO:0000256" key="13">
    <source>
        <dbReference type="ARBA" id="ARBA00023180"/>
    </source>
</evidence>
<keyword evidence="6" id="KW-0479">Metal-binding</keyword>
<keyword evidence="11" id="KW-0472">Membrane</keyword>
<evidence type="ECO:0000256" key="2">
    <source>
        <dbReference type="ARBA" id="ARBA00004648"/>
    </source>
</evidence>
<dbReference type="InterPro" id="IPR003406">
    <property type="entry name" value="Glyco_trans_14"/>
</dbReference>
<evidence type="ECO:0000256" key="1">
    <source>
        <dbReference type="ARBA" id="ARBA00004323"/>
    </source>
</evidence>
<organism evidence="15 16">
    <name type="scientific">Polaribacter batillariae</name>
    <dbReference type="NCBI Taxonomy" id="2808900"/>
    <lineage>
        <taxon>Bacteria</taxon>
        <taxon>Pseudomonadati</taxon>
        <taxon>Bacteroidota</taxon>
        <taxon>Flavobacteriia</taxon>
        <taxon>Flavobacteriales</taxon>
        <taxon>Flavobacteriaceae</taxon>
    </lineage>
</organism>
<keyword evidence="9" id="KW-1133">Transmembrane helix</keyword>
<evidence type="ECO:0000256" key="10">
    <source>
        <dbReference type="ARBA" id="ARBA00023034"/>
    </source>
</evidence>
<keyword evidence="4" id="KW-0808">Transferase</keyword>
<keyword evidence="7" id="KW-0256">Endoplasmic reticulum</keyword>
<keyword evidence="10" id="KW-0333">Golgi apparatus</keyword>
<comment type="subcellular location">
    <subcellularLocation>
        <location evidence="2">Endoplasmic reticulum membrane</location>
        <topology evidence="2">Single-pass type II membrane protein</topology>
    </subcellularLocation>
    <subcellularLocation>
        <location evidence="1">Golgi apparatus membrane</location>
        <topology evidence="1">Single-pass type II membrane protein</topology>
    </subcellularLocation>
</comment>
<keyword evidence="13" id="KW-0325">Glycoprotein</keyword>
<evidence type="ECO:0000313" key="16">
    <source>
        <dbReference type="Proteomes" id="UP000663935"/>
    </source>
</evidence>